<dbReference type="Gene3D" id="3.40.50.150">
    <property type="entry name" value="Vaccinia Virus protein VP39"/>
    <property type="match status" value="1"/>
</dbReference>
<reference evidence="2" key="1">
    <citation type="submission" date="2023-06" db="EMBL/GenBank/DDBJ databases">
        <title>Survivors Of The Sea: Transcriptome response of Skeletonema marinoi to long-term dormancy.</title>
        <authorList>
            <person name="Pinder M.I.M."/>
            <person name="Kourtchenko O."/>
            <person name="Robertson E.K."/>
            <person name="Larsson T."/>
            <person name="Maumus F."/>
            <person name="Osuna-Cruz C.M."/>
            <person name="Vancaester E."/>
            <person name="Stenow R."/>
            <person name="Vandepoele K."/>
            <person name="Ploug H."/>
            <person name="Bruchert V."/>
            <person name="Godhe A."/>
            <person name="Topel M."/>
        </authorList>
    </citation>
    <scope>NUCLEOTIDE SEQUENCE</scope>
    <source>
        <strain evidence="2">R05AC</strain>
    </source>
</reference>
<accession>A0AAD8Y0F7</accession>
<dbReference type="Proteomes" id="UP001224775">
    <property type="component" value="Unassembled WGS sequence"/>
</dbReference>
<dbReference type="GO" id="GO:0005789">
    <property type="term" value="C:endoplasmic reticulum membrane"/>
    <property type="evidence" value="ECO:0007669"/>
    <property type="project" value="TreeGrafter"/>
</dbReference>
<evidence type="ECO:0000259" key="1">
    <source>
        <dbReference type="Pfam" id="PF05050"/>
    </source>
</evidence>
<dbReference type="InterPro" id="IPR006342">
    <property type="entry name" value="FkbM_mtfrase"/>
</dbReference>
<protein>
    <recommendedName>
        <fullName evidence="1">Methyltransferase FkbM domain-containing protein</fullName>
    </recommendedName>
</protein>
<keyword evidence="3" id="KW-1185">Reference proteome</keyword>
<gene>
    <name evidence="2" type="ORF">QTG54_012171</name>
</gene>
<dbReference type="InterPro" id="IPR053202">
    <property type="entry name" value="EGF_Rcpt_Signaling_Reg"/>
</dbReference>
<sequence length="140" mass="16135">MDLHWVQSGPAVGGFQEFAHPDFQKRWWSEDDIKNAQVIKCHTLEQILLDKVGPGFYFDFFSLDVEGAELSVLRSINFDLVGFGVILMEADRHNPTKNMAARELLESNGYMYLEKKSRSFWFVNQDFGAIYKDLIHPGSE</sequence>
<dbReference type="EMBL" id="JATAAI010000026">
    <property type="protein sequence ID" value="KAK1737304.1"/>
    <property type="molecule type" value="Genomic_DNA"/>
</dbReference>
<dbReference type="GO" id="GO:0005886">
    <property type="term" value="C:plasma membrane"/>
    <property type="evidence" value="ECO:0007669"/>
    <property type="project" value="TreeGrafter"/>
</dbReference>
<dbReference type="GO" id="GO:0031902">
    <property type="term" value="C:late endosome membrane"/>
    <property type="evidence" value="ECO:0007669"/>
    <property type="project" value="TreeGrafter"/>
</dbReference>
<feature type="domain" description="Methyltransferase FkbM" evidence="1">
    <location>
        <begin position="13"/>
        <end position="110"/>
    </location>
</feature>
<evidence type="ECO:0000313" key="2">
    <source>
        <dbReference type="EMBL" id="KAK1737304.1"/>
    </source>
</evidence>
<dbReference type="GO" id="GO:0006888">
    <property type="term" value="P:endoplasmic reticulum to Golgi vesicle-mediated transport"/>
    <property type="evidence" value="ECO:0007669"/>
    <property type="project" value="TreeGrafter"/>
</dbReference>
<dbReference type="AlphaFoldDB" id="A0AAD8Y0F7"/>
<name>A0AAD8Y0F7_9STRA</name>
<proteinExistence type="predicted"/>
<dbReference type="InterPro" id="IPR029063">
    <property type="entry name" value="SAM-dependent_MTases_sf"/>
</dbReference>
<dbReference type="PANTHER" id="PTHR34009">
    <property type="entry name" value="PROTEIN STAR"/>
    <property type="match status" value="1"/>
</dbReference>
<dbReference type="PANTHER" id="PTHR34009:SF2">
    <property type="entry name" value="PROTEIN STAR"/>
    <property type="match status" value="1"/>
</dbReference>
<dbReference type="GO" id="GO:0005794">
    <property type="term" value="C:Golgi apparatus"/>
    <property type="evidence" value="ECO:0007669"/>
    <property type="project" value="TreeGrafter"/>
</dbReference>
<dbReference type="GO" id="GO:0016197">
    <property type="term" value="P:endosomal transport"/>
    <property type="evidence" value="ECO:0007669"/>
    <property type="project" value="TreeGrafter"/>
</dbReference>
<dbReference type="Pfam" id="PF05050">
    <property type="entry name" value="Methyltransf_21"/>
    <property type="match status" value="1"/>
</dbReference>
<dbReference type="SUPFAM" id="SSF53335">
    <property type="entry name" value="S-adenosyl-L-methionine-dependent methyltransferases"/>
    <property type="match status" value="1"/>
</dbReference>
<comment type="caution">
    <text evidence="2">The sequence shown here is derived from an EMBL/GenBank/DDBJ whole genome shotgun (WGS) entry which is preliminary data.</text>
</comment>
<organism evidence="2 3">
    <name type="scientific">Skeletonema marinoi</name>
    <dbReference type="NCBI Taxonomy" id="267567"/>
    <lineage>
        <taxon>Eukaryota</taxon>
        <taxon>Sar</taxon>
        <taxon>Stramenopiles</taxon>
        <taxon>Ochrophyta</taxon>
        <taxon>Bacillariophyta</taxon>
        <taxon>Coscinodiscophyceae</taxon>
        <taxon>Thalassiosirophycidae</taxon>
        <taxon>Thalassiosirales</taxon>
        <taxon>Skeletonemataceae</taxon>
        <taxon>Skeletonema</taxon>
        <taxon>Skeletonema marinoi-dohrnii complex</taxon>
    </lineage>
</organism>
<evidence type="ECO:0000313" key="3">
    <source>
        <dbReference type="Proteomes" id="UP001224775"/>
    </source>
</evidence>